<feature type="region of interest" description="Disordered" evidence="8">
    <location>
        <begin position="725"/>
        <end position="786"/>
    </location>
</feature>
<dbReference type="Proteomes" id="UP000006906">
    <property type="component" value="Chromosome 15"/>
</dbReference>
<dbReference type="ExpressionAtlas" id="A0A2K3CWL4">
    <property type="expression patterns" value="baseline"/>
</dbReference>
<dbReference type="GO" id="GO:0006635">
    <property type="term" value="P:fatty acid beta-oxidation"/>
    <property type="evidence" value="ECO:0000318"/>
    <property type="project" value="GO_Central"/>
</dbReference>
<accession>A0A2K3CWL4</accession>
<dbReference type="EMBL" id="CM008976">
    <property type="protein sequence ID" value="PNW72669.1"/>
    <property type="molecule type" value="Genomic_DNA"/>
</dbReference>
<dbReference type="PANTHER" id="PTHR11384">
    <property type="entry name" value="ATP-BINDING CASSETTE, SUB-FAMILY D MEMBER"/>
    <property type="match status" value="1"/>
</dbReference>
<keyword evidence="5" id="KW-0067">ATP-binding</keyword>
<dbReference type="Gene3D" id="3.40.50.300">
    <property type="entry name" value="P-loop containing nucleotide triphosphate hydrolases"/>
    <property type="match status" value="1"/>
</dbReference>
<keyword evidence="6" id="KW-1133">Transmembrane helix</keyword>
<dbReference type="Pfam" id="PF00005">
    <property type="entry name" value="ABC_tran"/>
    <property type="match status" value="1"/>
</dbReference>
<evidence type="ECO:0000256" key="7">
    <source>
        <dbReference type="ARBA" id="ARBA00023136"/>
    </source>
</evidence>
<dbReference type="OrthoDB" id="422637at2759"/>
<dbReference type="CDD" id="cd03223">
    <property type="entry name" value="ABCD_peroxisomal_ALDP"/>
    <property type="match status" value="1"/>
</dbReference>
<dbReference type="RefSeq" id="XP_042916436.1">
    <property type="nucleotide sequence ID" value="XM_043070571.1"/>
</dbReference>
<dbReference type="STRING" id="3055.A0A2K3CWL4"/>
<dbReference type="KEGG" id="cre:CHLRE_15g637761v5"/>
<evidence type="ECO:0000256" key="8">
    <source>
        <dbReference type="SAM" id="MobiDB-lite"/>
    </source>
</evidence>
<evidence type="ECO:0000313" key="11">
    <source>
        <dbReference type="Proteomes" id="UP000006906"/>
    </source>
</evidence>
<dbReference type="GO" id="GO:0005778">
    <property type="term" value="C:peroxisomal membrane"/>
    <property type="evidence" value="ECO:0000318"/>
    <property type="project" value="GO_Central"/>
</dbReference>
<dbReference type="GO" id="GO:0005324">
    <property type="term" value="F:long-chain fatty acid transmembrane transporter activity"/>
    <property type="evidence" value="ECO:0000318"/>
    <property type="project" value="GO_Central"/>
</dbReference>
<feature type="compositionally biased region" description="Gly residues" evidence="8">
    <location>
        <begin position="746"/>
        <end position="767"/>
    </location>
</feature>
<dbReference type="AlphaFoldDB" id="A0A2K3CWL4"/>
<dbReference type="Gramene" id="PNW72669">
    <property type="protein sequence ID" value="PNW72669"/>
    <property type="gene ID" value="CHLRE_15g637761v5"/>
</dbReference>
<dbReference type="GO" id="GO:0007031">
    <property type="term" value="P:peroxisome organization"/>
    <property type="evidence" value="ECO:0000318"/>
    <property type="project" value="GO_Central"/>
</dbReference>
<dbReference type="InterPro" id="IPR017871">
    <property type="entry name" value="ABC_transporter-like_CS"/>
</dbReference>
<reference evidence="10 11" key="1">
    <citation type="journal article" date="2007" name="Science">
        <title>The Chlamydomonas genome reveals the evolution of key animal and plant functions.</title>
        <authorList>
            <person name="Merchant S.S."/>
            <person name="Prochnik S.E."/>
            <person name="Vallon O."/>
            <person name="Harris E.H."/>
            <person name="Karpowicz S.J."/>
            <person name="Witman G.B."/>
            <person name="Terry A."/>
            <person name="Salamov A."/>
            <person name="Fritz-Laylin L.K."/>
            <person name="Marechal-Drouard L."/>
            <person name="Marshall W.F."/>
            <person name="Qu L.H."/>
            <person name="Nelson D.R."/>
            <person name="Sanderfoot A.A."/>
            <person name="Spalding M.H."/>
            <person name="Kapitonov V.V."/>
            <person name="Ren Q."/>
            <person name="Ferris P."/>
            <person name="Lindquist E."/>
            <person name="Shapiro H."/>
            <person name="Lucas S.M."/>
            <person name="Grimwood J."/>
            <person name="Schmutz J."/>
            <person name="Cardol P."/>
            <person name="Cerutti H."/>
            <person name="Chanfreau G."/>
            <person name="Chen C.L."/>
            <person name="Cognat V."/>
            <person name="Croft M.T."/>
            <person name="Dent R."/>
            <person name="Dutcher S."/>
            <person name="Fernandez E."/>
            <person name="Fukuzawa H."/>
            <person name="Gonzalez-Ballester D."/>
            <person name="Gonzalez-Halphen D."/>
            <person name="Hallmann A."/>
            <person name="Hanikenne M."/>
            <person name="Hippler M."/>
            <person name="Inwood W."/>
            <person name="Jabbari K."/>
            <person name="Kalanon M."/>
            <person name="Kuras R."/>
            <person name="Lefebvre P.A."/>
            <person name="Lemaire S.D."/>
            <person name="Lobanov A.V."/>
            <person name="Lohr M."/>
            <person name="Manuell A."/>
            <person name="Meier I."/>
            <person name="Mets L."/>
            <person name="Mittag M."/>
            <person name="Mittelmeier T."/>
            <person name="Moroney J.V."/>
            <person name="Moseley J."/>
            <person name="Napoli C."/>
            <person name="Nedelcu A.M."/>
            <person name="Niyogi K."/>
            <person name="Novoselov S.V."/>
            <person name="Paulsen I.T."/>
            <person name="Pazour G."/>
            <person name="Purton S."/>
            <person name="Ral J.P."/>
            <person name="Riano-Pachon D.M."/>
            <person name="Riekhof W."/>
            <person name="Rymarquis L."/>
            <person name="Schroda M."/>
            <person name="Stern D."/>
            <person name="Umen J."/>
            <person name="Willows R."/>
            <person name="Wilson N."/>
            <person name="Zimmer S.L."/>
            <person name="Allmer J."/>
            <person name="Balk J."/>
            <person name="Bisova K."/>
            <person name="Chen C.J."/>
            <person name="Elias M."/>
            <person name="Gendler K."/>
            <person name="Hauser C."/>
            <person name="Lamb M.R."/>
            <person name="Ledford H."/>
            <person name="Long J.C."/>
            <person name="Minagawa J."/>
            <person name="Page M.D."/>
            <person name="Pan J."/>
            <person name="Pootakham W."/>
            <person name="Roje S."/>
            <person name="Rose A."/>
            <person name="Stahlberg E."/>
            <person name="Terauchi A.M."/>
            <person name="Yang P."/>
            <person name="Ball S."/>
            <person name="Bowler C."/>
            <person name="Dieckmann C.L."/>
            <person name="Gladyshev V.N."/>
            <person name="Green P."/>
            <person name="Jorgensen R."/>
            <person name="Mayfield S."/>
            <person name="Mueller-Roeber B."/>
            <person name="Rajamani S."/>
            <person name="Sayre R.T."/>
            <person name="Brokstein P."/>
            <person name="Dubchak I."/>
            <person name="Goodstein D."/>
            <person name="Hornick L."/>
            <person name="Huang Y.W."/>
            <person name="Jhaveri J."/>
            <person name="Luo Y."/>
            <person name="Martinez D."/>
            <person name="Ngau W.C."/>
            <person name="Otillar B."/>
            <person name="Poliakov A."/>
            <person name="Porter A."/>
            <person name="Szajkowski L."/>
            <person name="Werner G."/>
            <person name="Zhou K."/>
            <person name="Grigoriev I.V."/>
            <person name="Rokhsar D.S."/>
            <person name="Grossman A.R."/>
        </authorList>
    </citation>
    <scope>NUCLEOTIDE SEQUENCE [LARGE SCALE GENOMIC DNA]</scope>
    <source>
        <strain evidence="11">CC-503</strain>
    </source>
</reference>
<dbReference type="GO" id="GO:0140359">
    <property type="term" value="F:ABC-type transporter activity"/>
    <property type="evidence" value="ECO:0007669"/>
    <property type="project" value="InterPro"/>
</dbReference>
<keyword evidence="3" id="KW-0812">Transmembrane</keyword>
<dbReference type="InParanoid" id="A0A2K3CWL4"/>
<dbReference type="Pfam" id="PF06472">
    <property type="entry name" value="ABC_membrane_2"/>
    <property type="match status" value="1"/>
</dbReference>
<dbReference type="PANTHER" id="PTHR11384:SF67">
    <property type="entry name" value="ATP-BINDING CASSETTE SUB-FAMILY D MEMBER 1"/>
    <property type="match status" value="1"/>
</dbReference>
<evidence type="ECO:0000256" key="3">
    <source>
        <dbReference type="ARBA" id="ARBA00022692"/>
    </source>
</evidence>
<dbReference type="PROSITE" id="PS50893">
    <property type="entry name" value="ABC_TRANSPORTER_2"/>
    <property type="match status" value="1"/>
</dbReference>
<organism evidence="10 11">
    <name type="scientific">Chlamydomonas reinhardtii</name>
    <name type="common">Chlamydomonas smithii</name>
    <dbReference type="NCBI Taxonomy" id="3055"/>
    <lineage>
        <taxon>Eukaryota</taxon>
        <taxon>Viridiplantae</taxon>
        <taxon>Chlorophyta</taxon>
        <taxon>core chlorophytes</taxon>
        <taxon>Chlorophyceae</taxon>
        <taxon>CS clade</taxon>
        <taxon>Chlamydomonadales</taxon>
        <taxon>Chlamydomonadaceae</taxon>
        <taxon>Chlamydomonas</taxon>
    </lineage>
</organism>
<gene>
    <name evidence="10" type="ORF">CHLRE_15g637761v5</name>
</gene>
<feature type="domain" description="ABC transporter" evidence="9">
    <location>
        <begin position="490"/>
        <end position="738"/>
    </location>
</feature>
<proteinExistence type="inferred from homology"/>
<evidence type="ECO:0000259" key="9">
    <source>
        <dbReference type="PROSITE" id="PS50893"/>
    </source>
</evidence>
<dbReference type="InterPro" id="IPR027417">
    <property type="entry name" value="P-loop_NTPase"/>
</dbReference>
<protein>
    <recommendedName>
        <fullName evidence="9">ABC transporter domain-containing protein</fullName>
    </recommendedName>
</protein>
<dbReference type="GO" id="GO:0042760">
    <property type="term" value="P:very long-chain fatty acid catabolic process"/>
    <property type="evidence" value="ECO:0000318"/>
    <property type="project" value="GO_Central"/>
</dbReference>
<dbReference type="PROSITE" id="PS00211">
    <property type="entry name" value="ABC_TRANSPORTER_1"/>
    <property type="match status" value="1"/>
</dbReference>
<dbReference type="GeneID" id="5726700"/>
<evidence type="ECO:0000256" key="2">
    <source>
        <dbReference type="ARBA" id="ARBA00022448"/>
    </source>
</evidence>
<dbReference type="InterPro" id="IPR003593">
    <property type="entry name" value="AAA+_ATPase"/>
</dbReference>
<evidence type="ECO:0000256" key="1">
    <source>
        <dbReference type="ARBA" id="ARBA00008575"/>
    </source>
</evidence>
<dbReference type="SMART" id="SM00382">
    <property type="entry name" value="AAA"/>
    <property type="match status" value="1"/>
</dbReference>
<dbReference type="GO" id="GO:0005524">
    <property type="term" value="F:ATP binding"/>
    <property type="evidence" value="ECO:0000318"/>
    <property type="project" value="GO_Central"/>
</dbReference>
<dbReference type="InterPro" id="IPR011527">
    <property type="entry name" value="ABC1_TM_dom"/>
</dbReference>
<keyword evidence="11" id="KW-1185">Reference proteome</keyword>
<evidence type="ECO:0000256" key="5">
    <source>
        <dbReference type="ARBA" id="ARBA00022840"/>
    </source>
</evidence>
<dbReference type="GO" id="GO:0042626">
    <property type="term" value="F:ATPase-coupled transmembrane transporter activity"/>
    <property type="evidence" value="ECO:0000318"/>
    <property type="project" value="GO_Central"/>
</dbReference>
<dbReference type="GO" id="GO:0015910">
    <property type="term" value="P:long-chain fatty acid import into peroxisome"/>
    <property type="evidence" value="ECO:0000318"/>
    <property type="project" value="GO_Central"/>
</dbReference>
<dbReference type="GO" id="GO:0016887">
    <property type="term" value="F:ATP hydrolysis activity"/>
    <property type="evidence" value="ECO:0007669"/>
    <property type="project" value="InterPro"/>
</dbReference>
<evidence type="ECO:0000313" key="10">
    <source>
        <dbReference type="EMBL" id="PNW72669.1"/>
    </source>
</evidence>
<dbReference type="InterPro" id="IPR003439">
    <property type="entry name" value="ABC_transporter-like_ATP-bd"/>
</dbReference>
<sequence length="786" mass="84590">MAPQGGIAAMFSALPPARKRLIAIAVIAGGLTAGAQVKKLVRSAQREQRALCAEVEASRGGGSSRRTSTVRIAVDKRFLRRLLVILSICVPSWWSKEAGLILAQGGLLVSRTLLTDWISRIEGYSGSTLVSQQFDKFWRSLGMFALIGIPAAVVNSGLKYMQKQIELAFQERLTSFLHAQYCSNRAYYAASTLGGLTHADQRITEDVEKFAASISELYAHTFKPLLDVVLFTRSLARTMGYRGQFMLYAYYVCVAYLLRAISPPLAAMTAQEAALSGAFRAAHQRLVTCSEEVAFNDPPAGAAEQLVLNQHLRRLLRYTGLSAAQRGIQQVADGYFVKDSLKIAEGGEGGRGEEVADGYFVKYFASVTALVVYGLPIYFQDPSRRGSQGELTRDYIRSMRLLQNTSRGVGDLILVYKRVTALASHTSRVSELLEQVARLVGEDAEHRELFRKNVSVNHFLGLSEPYHAPGEAAPATEPPPPPQRLLGATLCFHRVALDSPDGTPLIRELSFEVLPGKSVLLMGPNGCGKSSLFRVLAGLWPLQAGEITTPEKGKVFYLSQRPYLVTGTLRDQILYPNPPRSVWRGATAAEHDHFAACSGGRVPPAPSAELDSLLGGCLRAVELEYLLTRHGWEAVHNWNEVLSGGEKQRLAMARLLYHRPQYAVLDECTSAVSADGELRLYGECLRSGVTFLSIAHRPALKRFHSAVIHFDANVSQTGLGWWSEALEEPGPGSAASAPAALPPLQPGGGSGAGAGAGAGAGNGGSGSGVPTPTHAARRGGAATGGQ</sequence>
<dbReference type="InterPro" id="IPR050835">
    <property type="entry name" value="ABC_transporter_sub-D"/>
</dbReference>
<feature type="compositionally biased region" description="Low complexity" evidence="8">
    <location>
        <begin position="729"/>
        <end position="739"/>
    </location>
</feature>
<evidence type="ECO:0000256" key="4">
    <source>
        <dbReference type="ARBA" id="ARBA00022741"/>
    </source>
</evidence>
<keyword evidence="2" id="KW-0813">Transport</keyword>
<dbReference type="SUPFAM" id="SSF52540">
    <property type="entry name" value="P-loop containing nucleoside triphosphate hydrolases"/>
    <property type="match status" value="1"/>
</dbReference>
<name>A0A2K3CWL4_CHLRE</name>
<keyword evidence="4" id="KW-0547">Nucleotide-binding</keyword>
<evidence type="ECO:0000256" key="6">
    <source>
        <dbReference type="ARBA" id="ARBA00022989"/>
    </source>
</evidence>
<keyword evidence="7" id="KW-0472">Membrane</keyword>
<comment type="similarity">
    <text evidence="1">Belongs to the ABC transporter superfamily. ABCD family. Peroxisomal fatty acyl CoA transporter (TC 3.A.1.203) subfamily.</text>
</comment>